<dbReference type="KEGG" id="sfc:Spiaf_0171"/>
<evidence type="ECO:0000256" key="7">
    <source>
        <dbReference type="SAM" id="Phobius"/>
    </source>
</evidence>
<feature type="transmembrane region" description="Helical" evidence="7">
    <location>
        <begin position="269"/>
        <end position="294"/>
    </location>
</feature>
<dbReference type="PANTHER" id="PTHR30489:SF0">
    <property type="entry name" value="LIPOPROTEIN-RELEASING SYSTEM TRANSMEMBRANE PROTEIN LOLE"/>
    <property type="match status" value="1"/>
</dbReference>
<keyword evidence="10" id="KW-0449">Lipoprotein</keyword>
<dbReference type="InterPro" id="IPR051447">
    <property type="entry name" value="Lipoprotein-release_system"/>
</dbReference>
<evidence type="ECO:0000256" key="2">
    <source>
        <dbReference type="ARBA" id="ARBA00005236"/>
    </source>
</evidence>
<gene>
    <name evidence="10" type="ordered locus">Spiaf_0171</name>
</gene>
<evidence type="ECO:0000256" key="1">
    <source>
        <dbReference type="ARBA" id="ARBA00004651"/>
    </source>
</evidence>
<evidence type="ECO:0000256" key="6">
    <source>
        <dbReference type="ARBA" id="ARBA00023136"/>
    </source>
</evidence>
<reference evidence="11" key="1">
    <citation type="journal article" date="2013" name="Stand. Genomic Sci.">
        <title>Complete genome sequence of the halophilic bacterium Spirochaeta africana type strain (Z-7692(T)) from the alkaline Lake Magadi in the East African Rift.</title>
        <authorList>
            <person name="Liolos K."/>
            <person name="Abt B."/>
            <person name="Scheuner C."/>
            <person name="Teshima H."/>
            <person name="Held B."/>
            <person name="Lapidus A."/>
            <person name="Nolan M."/>
            <person name="Lucas S."/>
            <person name="Deshpande S."/>
            <person name="Cheng J.F."/>
            <person name="Tapia R."/>
            <person name="Goodwin L.A."/>
            <person name="Pitluck S."/>
            <person name="Pagani I."/>
            <person name="Ivanova N."/>
            <person name="Mavromatis K."/>
            <person name="Mikhailova N."/>
            <person name="Huntemann M."/>
            <person name="Pati A."/>
            <person name="Chen A."/>
            <person name="Palaniappan K."/>
            <person name="Land M."/>
            <person name="Rohde M."/>
            <person name="Tindall B.J."/>
            <person name="Detter J.C."/>
            <person name="Goker M."/>
            <person name="Bristow J."/>
            <person name="Eisen J.A."/>
            <person name="Markowitz V."/>
            <person name="Hugenholtz P."/>
            <person name="Woyke T."/>
            <person name="Klenk H.P."/>
            <person name="Kyrpides N.C."/>
        </authorList>
    </citation>
    <scope>NUCLEOTIDE SEQUENCE</scope>
    <source>
        <strain evidence="11">ATCC 700263 / DSM 8902 / Z-7692</strain>
    </source>
</reference>
<name>H9UFI7_SPIAZ</name>
<dbReference type="STRING" id="889378.Spiaf_0171"/>
<evidence type="ECO:0000256" key="4">
    <source>
        <dbReference type="ARBA" id="ARBA00022692"/>
    </source>
</evidence>
<feature type="transmembrane region" description="Helical" evidence="7">
    <location>
        <begin position="20"/>
        <end position="39"/>
    </location>
</feature>
<dbReference type="Pfam" id="PF02687">
    <property type="entry name" value="FtsX"/>
    <property type="match status" value="1"/>
</dbReference>
<evidence type="ECO:0000256" key="3">
    <source>
        <dbReference type="ARBA" id="ARBA00022475"/>
    </source>
</evidence>
<feature type="transmembrane region" description="Helical" evidence="7">
    <location>
        <begin position="322"/>
        <end position="349"/>
    </location>
</feature>
<dbReference type="RefSeq" id="WP_014454278.1">
    <property type="nucleotide sequence ID" value="NC_017098.1"/>
</dbReference>
<evidence type="ECO:0000313" key="10">
    <source>
        <dbReference type="EMBL" id="AFG36280.1"/>
    </source>
</evidence>
<comment type="similarity">
    <text evidence="2">Belongs to the ABC-4 integral membrane protein family. LolC/E subfamily.</text>
</comment>
<protein>
    <submittedName>
        <fullName evidence="10">ABC-type transport system, involved in lipoprotein release, permease component</fullName>
    </submittedName>
</protein>
<feature type="domain" description="MacB-like periplasmic core" evidence="9">
    <location>
        <begin position="18"/>
        <end position="232"/>
    </location>
</feature>
<dbReference type="AlphaFoldDB" id="H9UFI7"/>
<feature type="transmembrane region" description="Helical" evidence="7">
    <location>
        <begin position="369"/>
        <end position="391"/>
    </location>
</feature>
<dbReference type="PANTHER" id="PTHR30489">
    <property type="entry name" value="LIPOPROTEIN-RELEASING SYSTEM TRANSMEMBRANE PROTEIN LOLE"/>
    <property type="match status" value="1"/>
</dbReference>
<accession>H9UFI7</accession>
<dbReference type="HOGENOM" id="CLU_000604_8_6_12"/>
<keyword evidence="11" id="KW-1185">Reference proteome</keyword>
<keyword evidence="5 7" id="KW-1133">Transmembrane helix</keyword>
<dbReference type="GO" id="GO:0098797">
    <property type="term" value="C:plasma membrane protein complex"/>
    <property type="evidence" value="ECO:0007669"/>
    <property type="project" value="TreeGrafter"/>
</dbReference>
<evidence type="ECO:0000259" key="8">
    <source>
        <dbReference type="Pfam" id="PF02687"/>
    </source>
</evidence>
<keyword evidence="4 7" id="KW-0812">Transmembrane</keyword>
<evidence type="ECO:0000256" key="5">
    <source>
        <dbReference type="ARBA" id="ARBA00022989"/>
    </source>
</evidence>
<dbReference type="InterPro" id="IPR003838">
    <property type="entry name" value="ABC3_permease_C"/>
</dbReference>
<organism evidence="10 11">
    <name type="scientific">Spirochaeta africana (strain ATCC 700263 / DSM 8902 / Z-7692)</name>
    <dbReference type="NCBI Taxonomy" id="889378"/>
    <lineage>
        <taxon>Bacteria</taxon>
        <taxon>Pseudomonadati</taxon>
        <taxon>Spirochaetota</taxon>
        <taxon>Spirochaetia</taxon>
        <taxon>Spirochaetales</taxon>
        <taxon>Spirochaetaceae</taxon>
        <taxon>Spirochaeta</taxon>
    </lineage>
</organism>
<evidence type="ECO:0000259" key="9">
    <source>
        <dbReference type="Pfam" id="PF12704"/>
    </source>
</evidence>
<dbReference type="PATRIC" id="fig|889378.3.peg.174"/>
<evidence type="ECO:0000313" key="11">
    <source>
        <dbReference type="Proteomes" id="UP000007383"/>
    </source>
</evidence>
<dbReference type="OrthoDB" id="9770099at2"/>
<dbReference type="Proteomes" id="UP000007383">
    <property type="component" value="Chromosome"/>
</dbReference>
<dbReference type="EMBL" id="CP003282">
    <property type="protein sequence ID" value="AFG36280.1"/>
    <property type="molecule type" value="Genomic_DNA"/>
</dbReference>
<keyword evidence="3" id="KW-1003">Cell membrane</keyword>
<dbReference type="GO" id="GO:0044874">
    <property type="term" value="P:lipoprotein localization to outer membrane"/>
    <property type="evidence" value="ECO:0007669"/>
    <property type="project" value="TreeGrafter"/>
</dbReference>
<comment type="subcellular location">
    <subcellularLocation>
        <location evidence="1">Cell membrane</location>
        <topology evidence="1">Multi-pass membrane protein</topology>
    </subcellularLocation>
</comment>
<dbReference type="InterPro" id="IPR025857">
    <property type="entry name" value="MacB_PCD"/>
</dbReference>
<dbReference type="Pfam" id="PF12704">
    <property type="entry name" value="MacB_PCD"/>
    <property type="match status" value="1"/>
</dbReference>
<feature type="domain" description="ABC3 transporter permease C-terminal" evidence="8">
    <location>
        <begin position="273"/>
        <end position="401"/>
    </location>
</feature>
<sequence>MRISAIAFRNIFRNGRRSLLSVIAIAVAAMAITFLFSLFEGISADIRTNAWNYETGQVRIRHTEYDRYEYLNPVHYVVEDYQQLITELRDYPGIAAVSPRIRVPSVHFRGERQIAAMGLGLDMTLEPEFQDLDSIVAAGRLPQPGSNEAIIGYRLAEELGVGIGDIVTFLTQTRQRGTNAYTVDVVGLANFPVGGLNQRVLVVPLDSAARYMRMHDAASEVLVKAEPSAQNDIAGRIDTLLGNLGRDELGAVHWTEVSGGYEYIRMANVVYRIIAAVFFLLAATVVISTTMMVIHERTREVGTLAALGMHDKQLVRLFFTEAAYLGAFGAALGVLIGIAIVIPLGTIGIDFGAAMDGVDMDMSSMLYPQLHWSSTIGVFVFSWVVTMAATFPSTRRAAKLRPVEALRAD</sequence>
<proteinExistence type="inferred from homology"/>
<keyword evidence="6 7" id="KW-0472">Membrane</keyword>
<dbReference type="eggNOG" id="COG4591">
    <property type="taxonomic scope" value="Bacteria"/>
</dbReference>